<organism evidence="2 3">
    <name type="scientific">Caminibacter pacificus</name>
    <dbReference type="NCBI Taxonomy" id="1424653"/>
    <lineage>
        <taxon>Bacteria</taxon>
        <taxon>Pseudomonadati</taxon>
        <taxon>Campylobacterota</taxon>
        <taxon>Epsilonproteobacteria</taxon>
        <taxon>Nautiliales</taxon>
        <taxon>Nautiliaceae</taxon>
        <taxon>Caminibacter</taxon>
    </lineage>
</organism>
<dbReference type="EMBL" id="CP040940">
    <property type="protein sequence ID" value="QDD68142.1"/>
    <property type="molecule type" value="Genomic_DNA"/>
</dbReference>
<proteinExistence type="predicted"/>
<evidence type="ECO:0000313" key="2">
    <source>
        <dbReference type="EMBL" id="ROR38760.1"/>
    </source>
</evidence>
<evidence type="ECO:0000313" key="3">
    <source>
        <dbReference type="Proteomes" id="UP000272781"/>
    </source>
</evidence>
<evidence type="ECO:0000313" key="4">
    <source>
        <dbReference type="Proteomes" id="UP000298805"/>
    </source>
</evidence>
<dbReference type="Proteomes" id="UP000298805">
    <property type="component" value="Plasmid unnamed1"/>
</dbReference>
<dbReference type="PROSITE" id="PS51257">
    <property type="entry name" value="PROKAR_LIPOPROTEIN"/>
    <property type="match status" value="1"/>
</dbReference>
<keyword evidence="1" id="KW-0614">Plasmid</keyword>
<reference evidence="1 4" key="2">
    <citation type="submission" date="2019-06" db="EMBL/GenBank/DDBJ databases">
        <title>A comparative analysis of the Nautiliaceae.</title>
        <authorList>
            <person name="Grosche A."/>
            <person name="Smedile F."/>
            <person name="Vetriani C."/>
        </authorList>
    </citation>
    <scope>NUCLEOTIDE SEQUENCE [LARGE SCALE GENOMIC DNA]</scope>
    <source>
        <strain evidence="1 4">TB6</strain>
        <plasmid evidence="1 4">unnamed1</plasmid>
    </source>
</reference>
<dbReference type="AlphaFoldDB" id="A0AAJ4UX70"/>
<gene>
    <name evidence="1" type="ORF">C6V80_09825</name>
    <name evidence="2" type="ORF">EDC58_1975</name>
</gene>
<accession>A0AAJ4UX70</accession>
<reference evidence="2 3" key="1">
    <citation type="submission" date="2018-11" db="EMBL/GenBank/DDBJ databases">
        <title>Genomic Encyclopedia of Type Strains, Phase IV (KMG-IV): sequencing the most valuable type-strain genomes for metagenomic binning, comparative biology and taxonomic classification.</title>
        <authorList>
            <person name="Goeker M."/>
        </authorList>
    </citation>
    <scope>NUCLEOTIDE SEQUENCE [LARGE SCALE GENOMIC DNA]</scope>
    <source>
        <strain evidence="2 3">DSM 27783</strain>
    </source>
</reference>
<evidence type="ECO:0000313" key="1">
    <source>
        <dbReference type="EMBL" id="QDD68142.1"/>
    </source>
</evidence>
<sequence length="535" mass="60168">MKKVILSTTAVLILFSGCAKEINNEYTQDLGYNVYHSEKIKTQNEKLFKNMQKKGDNAFLDLSITQTLSSALAKIGEINKRVYILEGEDITLKKLPLYASKQIRINNFQKLKKYIEDTTPYTIKIVKNKYLKNAPKVVKVFDKKALKSSLSKTPFALSGDIKLKDALSLLSSATGFSVVTDGNVDIDNAGISLYFKGRNVAEFLSYLQNMLNVFIDVDYSSKIIKLSKYKTQTFQLIMPSITEESTFNVSNNFNTAEKKDNKELTDIINAIKSVVGGNGSVISHNGDLIVKTTYKNMQIIQKIIQQYNKSFEKQVKLRFEIYKFLLSKDYNYGIDLNINAVKNNPQTLVTNYINSVIYKRGNILVGSDNNFINFYKQYSFTKMLTNGIPQTIALTNKKNYVKSVTVTTTTGTATTSQVSTEVDTLTQGQILDIVPKIYGNKVFLRTIFETTTLNNMDSVKEGDTTLNLPDTSQSLLTDSSVFNFGDRKLIGLYQTYEDLNSFKGVVPNQNFIIGGARGDKYVRELIAVVVTVEKP</sequence>
<protein>
    <recommendedName>
        <fullName evidence="5">Type II and III secretion system protein</fullName>
    </recommendedName>
</protein>
<keyword evidence="4" id="KW-1185">Reference proteome</keyword>
<evidence type="ECO:0008006" key="5">
    <source>
        <dbReference type="Google" id="ProtNLM"/>
    </source>
</evidence>
<dbReference type="EMBL" id="RJVK01000006">
    <property type="protein sequence ID" value="ROR38760.1"/>
    <property type="molecule type" value="Genomic_DNA"/>
</dbReference>
<dbReference type="Proteomes" id="UP000272781">
    <property type="component" value="Unassembled WGS sequence"/>
</dbReference>
<geneLocation type="plasmid" evidence="1 4">
    <name>unnamed1</name>
</geneLocation>
<dbReference type="RefSeq" id="WP_123353346.1">
    <property type="nucleotide sequence ID" value="NZ_CP040940.1"/>
</dbReference>
<name>A0AAJ4UX70_9BACT</name>